<organism evidence="1">
    <name type="scientific">marine sediment metagenome</name>
    <dbReference type="NCBI Taxonomy" id="412755"/>
    <lineage>
        <taxon>unclassified sequences</taxon>
        <taxon>metagenomes</taxon>
        <taxon>ecological metagenomes</taxon>
    </lineage>
</organism>
<name>A0A0F9GKN4_9ZZZZ</name>
<proteinExistence type="predicted"/>
<gene>
    <name evidence="1" type="ORF">LCGC14_1898570</name>
</gene>
<evidence type="ECO:0000313" key="1">
    <source>
        <dbReference type="EMBL" id="KKL91051.1"/>
    </source>
</evidence>
<dbReference type="EMBL" id="LAZR01019838">
    <property type="protein sequence ID" value="KKL91051.1"/>
    <property type="molecule type" value="Genomic_DNA"/>
</dbReference>
<comment type="caution">
    <text evidence="1">The sequence shown here is derived from an EMBL/GenBank/DDBJ whole genome shotgun (WGS) entry which is preliminary data.</text>
</comment>
<protein>
    <submittedName>
        <fullName evidence="1">Uncharacterized protein</fullName>
    </submittedName>
</protein>
<sequence length="484" mass="53448">ELINRARVLQSQQEAGNKQDNAALKLEVLNMIRDQEASAQQNPNTATPLPSDEMMTAAGLTEFDILRTKHDAQLNAMIGASNQEIRNASIVEGAAIVDALKPEGEGFADEELIHRAVSTLYQIEKDFRLGAPAEFAMERNQIITGEFEQAFVDDPSITPAISLAGRRVLKEQYYASTRQFQADMGIPDENQRLLTQAHAQKLVADIQGAETQIERFRMIRDLDDDLGSGFPQIVEQLTENGMDQRIVPMTQIASINEVGGNKLGVALDMERAGILSDKLPSGQKAAIDLEVDSAFDSYMLSFGDNNSDLKAAFLSDGQILGYYFVKEEGMSESRAAAESLNILLGNHEILEAGAGFLRVPTDTGIDIKLVKRASFAIDSFVSLVFDEIADEDVPFDPDIPVIEDRRKLLRDNLAHSAALLTNRDESGLFLTGQFGTPLLEFTWEQVEVIAEKLARVAFEAQTTKLRPRTPFDPLTFNPQTTKLR</sequence>
<accession>A0A0F9GKN4</accession>
<reference evidence="1" key="1">
    <citation type="journal article" date="2015" name="Nature">
        <title>Complex archaea that bridge the gap between prokaryotes and eukaryotes.</title>
        <authorList>
            <person name="Spang A."/>
            <person name="Saw J.H."/>
            <person name="Jorgensen S.L."/>
            <person name="Zaremba-Niedzwiedzka K."/>
            <person name="Martijn J."/>
            <person name="Lind A.E."/>
            <person name="van Eijk R."/>
            <person name="Schleper C."/>
            <person name="Guy L."/>
            <person name="Ettema T.J."/>
        </authorList>
    </citation>
    <scope>NUCLEOTIDE SEQUENCE</scope>
</reference>
<dbReference type="AlphaFoldDB" id="A0A0F9GKN4"/>
<feature type="non-terminal residue" evidence="1">
    <location>
        <position position="1"/>
    </location>
</feature>